<feature type="signal peptide" evidence="2">
    <location>
        <begin position="1"/>
        <end position="26"/>
    </location>
</feature>
<dbReference type="Proteomes" id="UP000256952">
    <property type="component" value="Unassembled WGS sequence"/>
</dbReference>
<accession>A0A375FI88</accession>
<dbReference type="EMBL" id="LT984809">
    <property type="protein sequence ID" value="SPD49003.1"/>
    <property type="molecule type" value="Genomic_DNA"/>
</dbReference>
<geneLocation type="plasmid" evidence="4">
    <name>I</name>
</geneLocation>
<dbReference type="Gene3D" id="3.40.190.150">
    <property type="entry name" value="Bordetella uptake gene, domain 1"/>
    <property type="match status" value="1"/>
</dbReference>
<sequence length="320" mass="33162">MIRSRGLIAKAMQFCAVLALSTSAFALDSVKMMIPGTPGGGFDQAARTLGKAMQESGQAKSVSYEHRAGAGGSIGLAQFVNANKGDPNALIVTSVNTVTGILQSRSTTSLMQATPVAVVFTEFNVLAVGKNSPYKSMADLLAAFKKEPTSVRWGGGSKGGIDHLGILELARDVGVSGDKVNYIPLGGGGETNAAVLGGHVTVISGGYPEIAKFVEAGQMRLLAVTSPTRIPGVNAPTLKELGYNVVTGNWRAFLGAPGISAPQKQGLVDAVTKATASPSWQVALKTNNWTPTLITGPELDAFLKAESSRYEKALKDSGLL</sequence>
<dbReference type="PANTHER" id="PTHR42928">
    <property type="entry name" value="TRICARBOXYLATE-BINDING PROTEIN"/>
    <property type="match status" value="1"/>
</dbReference>
<feature type="chain" id="PRO_5040068411" description="Periplasmic tricarboxylate binding receptor (TctC)" evidence="2">
    <location>
        <begin position="27"/>
        <end position="320"/>
    </location>
</feature>
<dbReference type="PANTHER" id="PTHR42928:SF3">
    <property type="entry name" value="UPF0065 PROTEIN YFLP"/>
    <property type="match status" value="1"/>
</dbReference>
<keyword evidence="2" id="KW-0732">Signal</keyword>
<dbReference type="InterPro" id="IPR042100">
    <property type="entry name" value="Bug_dom1"/>
</dbReference>
<dbReference type="Pfam" id="PF03401">
    <property type="entry name" value="TctC"/>
    <property type="match status" value="1"/>
</dbReference>
<dbReference type="AlphaFoldDB" id="A0A375FI88"/>
<evidence type="ECO:0000256" key="1">
    <source>
        <dbReference type="ARBA" id="ARBA00006987"/>
    </source>
</evidence>
<dbReference type="RefSeq" id="WP_115684093.1">
    <property type="nucleotide sequence ID" value="NZ_LT984809.1"/>
</dbReference>
<dbReference type="InterPro" id="IPR005064">
    <property type="entry name" value="BUG"/>
</dbReference>
<name>A0A375FI88_9BURK</name>
<evidence type="ECO:0000313" key="3">
    <source>
        <dbReference type="EMBL" id="SOZ75264.1"/>
    </source>
</evidence>
<proteinExistence type="inferred from homology"/>
<protein>
    <recommendedName>
        <fullName evidence="6">Periplasmic tricarboxylate binding receptor (TctC)</fullName>
    </recommendedName>
</protein>
<keyword evidence="4" id="KW-0614">Plasmid</keyword>
<gene>
    <name evidence="4" type="ORF">CBM2612_P0348</name>
    <name evidence="3" type="ORF">CBM2613_U20009</name>
</gene>
<comment type="similarity">
    <text evidence="1">Belongs to the UPF0065 (bug) family.</text>
</comment>
<evidence type="ECO:0000313" key="4">
    <source>
        <dbReference type="EMBL" id="SPD49003.1"/>
    </source>
</evidence>
<reference evidence="3" key="1">
    <citation type="submission" date="2018-01" db="EMBL/GenBank/DDBJ databases">
        <authorList>
            <person name="Clerissi C."/>
        </authorList>
    </citation>
    <scope>NUCLEOTIDE SEQUENCE</scope>
    <source>
        <strain evidence="3">Cupriavidus taiwanensis STM 8556</strain>
    </source>
</reference>
<evidence type="ECO:0000313" key="5">
    <source>
        <dbReference type="Proteomes" id="UP000256952"/>
    </source>
</evidence>
<dbReference type="Gene3D" id="3.40.190.10">
    <property type="entry name" value="Periplasmic binding protein-like II"/>
    <property type="match status" value="1"/>
</dbReference>
<evidence type="ECO:0000256" key="2">
    <source>
        <dbReference type="SAM" id="SignalP"/>
    </source>
</evidence>
<organism evidence="3 5">
    <name type="scientific">Cupriavidus taiwanensis</name>
    <dbReference type="NCBI Taxonomy" id="164546"/>
    <lineage>
        <taxon>Bacteria</taxon>
        <taxon>Pseudomonadati</taxon>
        <taxon>Pseudomonadota</taxon>
        <taxon>Betaproteobacteria</taxon>
        <taxon>Burkholderiales</taxon>
        <taxon>Burkholderiaceae</taxon>
        <taxon>Cupriavidus</taxon>
    </lineage>
</organism>
<evidence type="ECO:0008006" key="6">
    <source>
        <dbReference type="Google" id="ProtNLM"/>
    </source>
</evidence>
<dbReference type="CDD" id="cd07012">
    <property type="entry name" value="PBP2_Bug_TTT"/>
    <property type="match status" value="1"/>
</dbReference>
<dbReference type="SUPFAM" id="SSF53850">
    <property type="entry name" value="Periplasmic binding protein-like II"/>
    <property type="match status" value="1"/>
</dbReference>
<reference evidence="4 5" key="2">
    <citation type="submission" date="2018-01" db="EMBL/GenBank/DDBJ databases">
        <authorList>
            <person name="Gaut B.S."/>
            <person name="Morton B.R."/>
            <person name="Clegg M.T."/>
            <person name="Duvall M.R."/>
        </authorList>
    </citation>
    <scope>NUCLEOTIDE SEQUENCE [LARGE SCALE GENOMIC DNA]</scope>
    <source>
        <strain evidence="4">Cupriavidus taiwanensis STM 8555</strain>
        <plasmid evidence="4">I</plasmid>
    </source>
</reference>
<dbReference type="PIRSF" id="PIRSF017082">
    <property type="entry name" value="YflP"/>
    <property type="match status" value="1"/>
</dbReference>
<dbReference type="EMBL" id="OFTH01000053">
    <property type="protein sequence ID" value="SOZ75264.1"/>
    <property type="molecule type" value="Genomic_DNA"/>
</dbReference>